<name>A0A9P8WF95_9HYPO</name>
<keyword evidence="3" id="KW-1185">Reference proteome</keyword>
<feature type="region of interest" description="Disordered" evidence="1">
    <location>
        <begin position="593"/>
        <end position="615"/>
    </location>
</feature>
<sequence>MDLEEPQQRCASQNSQYSQHRSHGKPRHHTQPRPPAPQRRPLRSVTGNAQLLRSPGPLESMLKTTTETGDIGLFSIRPALPTATYHHPPRPRPGFGDENLLFRRPSRGVNEEPVHDDRKTLPSYRDTTSEIISLYGPPTQSSFSRSFSPSMDDGQRSYSLTTCSSRRLPSQKSSCTLQSVASSGGLQRPRSPFPYPTRLKRPGVRPASPAVTENGSVDYRRMVELDRVSHRTVHGSYKPIQYTGPRRPPPLSMRPEYNRSTSSLPSRMSPGPHYQVPGPSRSRTPNSVVYGGPRSSRRQYDSSDQSVRSASLTSIVEMYQRPILPSRAGTPIRSAGAFYYDYSEDFDTGPEQELGYMVPFCPVPQRVDSFHRPMILREDGQDDLDVDNVPPVAQAKDDNQNSHDMVHAVQMGDGIKAPNGPGSDLVQVIEADVISLTAHTSLRSDHERGLHALSHVSGVPSGPDLPDPQDIDDQESTIALQGPATSSEVLSDLSWCTEWQPFKSQNRRSSEVVDPAKRDSQSSLTTHNPEPNLTLPKTPPTMNTVEGRLESKPRDENKENMVPNFPFHDRKSSLQVEDKALGVLRKSQSLPCQVQEHYGRPTKRTSPGKHKRNPANVFTGLPLVLDDAMHPELSIAKADTPILSPNPISPVQQLKLTKSIPQLMKALPPLPLEAQRQCESPFGSTSTGTEVSTGLLFTSPAKSLVPFDCEENSSFLASKIGCDKDDGEGLKAKPSKFRMRVKTSQPLNFREHSSDSSGAASAGRAEDYRGSRLKLKISRSQLKKGKLTPGPVIRSPVLKQYSSLSDLQNCPKQDLFTGRGSLDEARASKPCSGLENGGLKVTSKVAGLESPSVPSYQFDIAYPPLLVEKKIKVSRHSSHGHSLENVQKSMLYTASTGNRRGLRQKVSLLRLRVAGLPPPRPQSKRRRRCSNVSRSHERSSSPPYKTGGKALVKVGTETQQKAKTGSNRSKKRVRRVRRWAFEAKRVVRSYVRRLDRSTRSSK</sequence>
<feature type="region of interest" description="Disordered" evidence="1">
    <location>
        <begin position="1"/>
        <end position="66"/>
    </location>
</feature>
<evidence type="ECO:0000313" key="3">
    <source>
        <dbReference type="Proteomes" id="UP000777438"/>
    </source>
</evidence>
<proteinExistence type="predicted"/>
<feature type="compositionally biased region" description="Basic and acidic residues" evidence="1">
    <location>
        <begin position="547"/>
        <end position="559"/>
    </location>
</feature>
<dbReference type="AlphaFoldDB" id="A0A9P8WF95"/>
<feature type="region of interest" description="Disordered" evidence="1">
    <location>
        <begin position="230"/>
        <end position="307"/>
    </location>
</feature>
<feature type="compositionally biased region" description="Basic residues" evidence="1">
    <location>
        <begin position="20"/>
        <end position="31"/>
    </location>
</feature>
<accession>A0A9P8WF95</accession>
<evidence type="ECO:0000256" key="1">
    <source>
        <dbReference type="SAM" id="MobiDB-lite"/>
    </source>
</evidence>
<feature type="region of interest" description="Disordered" evidence="1">
    <location>
        <begin position="454"/>
        <end position="473"/>
    </location>
</feature>
<feature type="region of interest" description="Disordered" evidence="1">
    <location>
        <begin position="913"/>
        <end position="974"/>
    </location>
</feature>
<feature type="region of interest" description="Disordered" evidence="1">
    <location>
        <begin position="134"/>
        <end position="215"/>
    </location>
</feature>
<feature type="compositionally biased region" description="Polar residues" evidence="1">
    <location>
        <begin position="956"/>
        <end position="967"/>
    </location>
</feature>
<evidence type="ECO:0000313" key="2">
    <source>
        <dbReference type="EMBL" id="KAH6898351.1"/>
    </source>
</evidence>
<protein>
    <submittedName>
        <fullName evidence="2">Uncharacterized protein</fullName>
    </submittedName>
</protein>
<feature type="region of interest" description="Disordered" evidence="1">
    <location>
        <begin position="727"/>
        <end position="767"/>
    </location>
</feature>
<feature type="region of interest" description="Disordered" evidence="1">
    <location>
        <begin position="504"/>
        <end position="568"/>
    </location>
</feature>
<dbReference type="EMBL" id="JAGPYM010000002">
    <property type="protein sequence ID" value="KAH6898351.1"/>
    <property type="molecule type" value="Genomic_DNA"/>
</dbReference>
<feature type="compositionally biased region" description="Basic and acidic residues" evidence="1">
    <location>
        <begin position="508"/>
        <end position="520"/>
    </location>
</feature>
<dbReference type="Proteomes" id="UP000777438">
    <property type="component" value="Unassembled WGS sequence"/>
</dbReference>
<feature type="compositionally biased region" description="Basic residues" evidence="1">
    <location>
        <begin position="600"/>
        <end position="613"/>
    </location>
</feature>
<comment type="caution">
    <text evidence="2">The sequence shown here is derived from an EMBL/GenBank/DDBJ whole genome shotgun (WGS) entry which is preliminary data.</text>
</comment>
<feature type="compositionally biased region" description="Polar residues" evidence="1">
    <location>
        <begin position="156"/>
        <end position="185"/>
    </location>
</feature>
<gene>
    <name evidence="2" type="ORF">B0T10DRAFT_472376</name>
</gene>
<feature type="compositionally biased region" description="Low complexity" evidence="1">
    <location>
        <begin position="141"/>
        <end position="150"/>
    </location>
</feature>
<reference evidence="2 3" key="1">
    <citation type="journal article" date="2021" name="Nat. Commun.">
        <title>Genetic determinants of endophytism in the Arabidopsis root mycobiome.</title>
        <authorList>
            <person name="Mesny F."/>
            <person name="Miyauchi S."/>
            <person name="Thiergart T."/>
            <person name="Pickel B."/>
            <person name="Atanasova L."/>
            <person name="Karlsson M."/>
            <person name="Huettel B."/>
            <person name="Barry K.W."/>
            <person name="Haridas S."/>
            <person name="Chen C."/>
            <person name="Bauer D."/>
            <person name="Andreopoulos W."/>
            <person name="Pangilinan J."/>
            <person name="LaButti K."/>
            <person name="Riley R."/>
            <person name="Lipzen A."/>
            <person name="Clum A."/>
            <person name="Drula E."/>
            <person name="Henrissat B."/>
            <person name="Kohler A."/>
            <person name="Grigoriev I.V."/>
            <person name="Martin F.M."/>
            <person name="Hacquard S."/>
        </authorList>
    </citation>
    <scope>NUCLEOTIDE SEQUENCE [LARGE SCALE GENOMIC DNA]</scope>
    <source>
        <strain evidence="2 3">MPI-CAGE-CH-0241</strain>
    </source>
</reference>
<feature type="compositionally biased region" description="Polar residues" evidence="1">
    <location>
        <begin position="521"/>
        <end position="531"/>
    </location>
</feature>
<feature type="compositionally biased region" description="Polar residues" evidence="1">
    <location>
        <begin position="9"/>
        <end position="19"/>
    </location>
</feature>
<organism evidence="2 3">
    <name type="scientific">Thelonectria olida</name>
    <dbReference type="NCBI Taxonomy" id="1576542"/>
    <lineage>
        <taxon>Eukaryota</taxon>
        <taxon>Fungi</taxon>
        <taxon>Dikarya</taxon>
        <taxon>Ascomycota</taxon>
        <taxon>Pezizomycotina</taxon>
        <taxon>Sordariomycetes</taxon>
        <taxon>Hypocreomycetidae</taxon>
        <taxon>Hypocreales</taxon>
        <taxon>Nectriaceae</taxon>
        <taxon>Thelonectria</taxon>
    </lineage>
</organism>
<dbReference type="OrthoDB" id="4156126at2759"/>